<dbReference type="AlphaFoldDB" id="A0A3M0G5E0"/>
<reference evidence="1 2" key="1">
    <citation type="submission" date="2018-10" db="EMBL/GenBank/DDBJ databases">
        <title>Tessaracoccus antarcticuss sp. nov., isolated from sediment.</title>
        <authorList>
            <person name="Zhou L.Y."/>
            <person name="Du Z.J."/>
        </authorList>
    </citation>
    <scope>NUCLEOTIDE SEQUENCE [LARGE SCALE GENOMIC DNA]</scope>
    <source>
        <strain evidence="1 2">JDX10</strain>
    </source>
</reference>
<accession>A0A3M0G5E0</accession>
<protein>
    <submittedName>
        <fullName evidence="1">Uncharacterized protein</fullName>
    </submittedName>
</protein>
<comment type="caution">
    <text evidence="1">The sequence shown here is derived from an EMBL/GenBank/DDBJ whole genome shotgun (WGS) entry which is preliminary data.</text>
</comment>
<evidence type="ECO:0000313" key="1">
    <source>
        <dbReference type="EMBL" id="RMB57462.1"/>
    </source>
</evidence>
<dbReference type="RefSeq" id="WP_121902665.1">
    <property type="nucleotide sequence ID" value="NZ_REFW01000006.1"/>
</dbReference>
<keyword evidence="2" id="KW-1185">Reference proteome</keyword>
<dbReference type="Proteomes" id="UP000275256">
    <property type="component" value="Unassembled WGS sequence"/>
</dbReference>
<proteinExistence type="predicted"/>
<dbReference type="EMBL" id="REFW01000006">
    <property type="protein sequence ID" value="RMB57462.1"/>
    <property type="molecule type" value="Genomic_DNA"/>
</dbReference>
<gene>
    <name evidence="1" type="ORF">EAX62_15575</name>
</gene>
<organism evidence="1 2">
    <name type="scientific">Tessaracoccus antarcticus</name>
    <dbReference type="NCBI Taxonomy" id="2479848"/>
    <lineage>
        <taxon>Bacteria</taxon>
        <taxon>Bacillati</taxon>
        <taxon>Actinomycetota</taxon>
        <taxon>Actinomycetes</taxon>
        <taxon>Propionibacteriales</taxon>
        <taxon>Propionibacteriaceae</taxon>
        <taxon>Tessaracoccus</taxon>
    </lineage>
</organism>
<sequence>MNQPHTTPDPNPDHTEPDTDLLVLLEDVLLHIDELHQQRPDTTEIKTLLAYATELRAKLS</sequence>
<evidence type="ECO:0000313" key="2">
    <source>
        <dbReference type="Proteomes" id="UP000275256"/>
    </source>
</evidence>
<name>A0A3M0G5E0_9ACTN</name>